<dbReference type="GO" id="GO:0016887">
    <property type="term" value="F:ATP hydrolysis activity"/>
    <property type="evidence" value="ECO:0007669"/>
    <property type="project" value="InterPro"/>
</dbReference>
<keyword evidence="5" id="KW-1185">Reference proteome</keyword>
<dbReference type="InterPro" id="IPR005654">
    <property type="entry name" value="ATPase_AFG1-like"/>
</dbReference>
<keyword evidence="4" id="KW-0131">Cell cycle</keyword>
<evidence type="ECO:0000256" key="3">
    <source>
        <dbReference type="SAM" id="MobiDB-lite"/>
    </source>
</evidence>
<dbReference type="GeneID" id="95326960"/>
<keyword evidence="4" id="KW-0132">Cell division</keyword>
<dbReference type="Pfam" id="PF03969">
    <property type="entry name" value="AFG1_ATPase"/>
    <property type="match status" value="2"/>
</dbReference>
<dbReference type="NCBIfam" id="NF040713">
    <property type="entry name" value="ZapE"/>
    <property type="match status" value="1"/>
</dbReference>
<dbReference type="Gene3D" id="3.40.50.300">
    <property type="entry name" value="P-loop containing nucleotide triphosphate hydrolases"/>
    <property type="match status" value="1"/>
</dbReference>
<dbReference type="PANTHER" id="PTHR12169:SF6">
    <property type="entry name" value="AFG1-LIKE ATPASE"/>
    <property type="match status" value="1"/>
</dbReference>
<comment type="caution">
    <text evidence="4">The sequence shown here is derived from an EMBL/GenBank/DDBJ whole genome shotgun (WGS) entry which is preliminary data.</text>
</comment>
<dbReference type="EMBL" id="NRGR01000011">
    <property type="protein sequence ID" value="PCC39900.1"/>
    <property type="molecule type" value="Genomic_DNA"/>
</dbReference>
<dbReference type="RefSeq" id="WP_096164353.1">
    <property type="nucleotide sequence ID" value="NZ_BAAAIQ010000013.1"/>
</dbReference>
<dbReference type="GO" id="GO:0051301">
    <property type="term" value="P:cell division"/>
    <property type="evidence" value="ECO:0007669"/>
    <property type="project" value="UniProtKB-KW"/>
</dbReference>
<evidence type="ECO:0000313" key="5">
    <source>
        <dbReference type="Proteomes" id="UP000218598"/>
    </source>
</evidence>
<evidence type="ECO:0000313" key="4">
    <source>
        <dbReference type="EMBL" id="PCC39900.1"/>
    </source>
</evidence>
<sequence length="391" mass="42716">MIDALCDRRPEPTLERLLADLVPPPRFARARLENYVPDPTYPSQDEAKQRVSEFAARLGRPKGGFLAKLRRRPEASQGIYLDGGFGVGKTHLLTSLFHAVDGKRVYGTFVEYTDLVGALGFQRAVELLGESVLVCIDEFELDDPGDTLLMTRLIRELSDRGVAVAATSNTLPDALGEGRFAAQDFLREIQAMADRFQVLRIDGEDYRRRDGVTEILSLPEDMVREHARAQDGATLDAFDDLLAHLTTVHPSRYGSMIDEVSTAHVTALHGLSRHHDALRFVVLVDRLYDREVPVLVSAAPGEGSARARSDASGDDAAAAQAGESTSEQDASAAHEAATGGAPEGAEIFSDLFTAELLRSGYRKKYYRALSRLASLAHDGTKLLRTPQEAEG</sequence>
<evidence type="ECO:0000256" key="2">
    <source>
        <dbReference type="ARBA" id="ARBA00022840"/>
    </source>
</evidence>
<gene>
    <name evidence="4" type="ORF">CIK66_06825</name>
</gene>
<feature type="compositionally biased region" description="Low complexity" evidence="3">
    <location>
        <begin position="330"/>
        <end position="339"/>
    </location>
</feature>
<keyword evidence="2" id="KW-0067">ATP-binding</keyword>
<dbReference type="Proteomes" id="UP000218598">
    <property type="component" value="Unassembled WGS sequence"/>
</dbReference>
<accession>A0A2A3YKR9</accession>
<feature type="region of interest" description="Disordered" evidence="3">
    <location>
        <begin position="301"/>
        <end position="339"/>
    </location>
</feature>
<reference evidence="4 5" key="1">
    <citation type="journal article" date="2017" name="Elife">
        <title>Extensive horizontal gene transfer in cheese-associated bacteria.</title>
        <authorList>
            <person name="Bonham K.S."/>
            <person name="Wolfe B.E."/>
            <person name="Dutton R.J."/>
        </authorList>
    </citation>
    <scope>NUCLEOTIDE SEQUENCE [LARGE SCALE GENOMIC DNA]</scope>
    <source>
        <strain evidence="4 5">341_9</strain>
    </source>
</reference>
<proteinExistence type="predicted"/>
<dbReference type="GO" id="GO:0005524">
    <property type="term" value="F:ATP binding"/>
    <property type="evidence" value="ECO:0007669"/>
    <property type="project" value="UniProtKB-KW"/>
</dbReference>
<dbReference type="OrthoDB" id="9774491at2"/>
<dbReference type="InterPro" id="IPR027417">
    <property type="entry name" value="P-loop_NTPase"/>
</dbReference>
<dbReference type="GO" id="GO:0005737">
    <property type="term" value="C:cytoplasm"/>
    <property type="evidence" value="ECO:0007669"/>
    <property type="project" value="TreeGrafter"/>
</dbReference>
<dbReference type="PANTHER" id="PTHR12169">
    <property type="entry name" value="ATPASE N2B"/>
    <property type="match status" value="1"/>
</dbReference>
<protein>
    <submittedName>
        <fullName evidence="4">Cell division protein ZapE</fullName>
    </submittedName>
</protein>
<dbReference type="AlphaFoldDB" id="A0A2A3YKR9"/>
<name>A0A2A3YKR9_9MICO</name>
<dbReference type="SUPFAM" id="SSF52540">
    <property type="entry name" value="P-loop containing nucleoside triphosphate hydrolases"/>
    <property type="match status" value="1"/>
</dbReference>
<evidence type="ECO:0000256" key="1">
    <source>
        <dbReference type="ARBA" id="ARBA00022741"/>
    </source>
</evidence>
<organism evidence="4 5">
    <name type="scientific">Brachybacterium alimentarium</name>
    <dbReference type="NCBI Taxonomy" id="47845"/>
    <lineage>
        <taxon>Bacteria</taxon>
        <taxon>Bacillati</taxon>
        <taxon>Actinomycetota</taxon>
        <taxon>Actinomycetes</taxon>
        <taxon>Micrococcales</taxon>
        <taxon>Dermabacteraceae</taxon>
        <taxon>Brachybacterium</taxon>
    </lineage>
</organism>
<keyword evidence="1" id="KW-0547">Nucleotide-binding</keyword>